<dbReference type="AlphaFoldDB" id="A0AAV5WYD7"/>
<evidence type="ECO:0000256" key="1">
    <source>
        <dbReference type="SAM" id="MobiDB-lite"/>
    </source>
</evidence>
<accession>A0AAV5WYD7</accession>
<protein>
    <submittedName>
        <fullName evidence="2">Uncharacterized protein</fullName>
    </submittedName>
</protein>
<feature type="non-terminal residue" evidence="2">
    <location>
        <position position="316"/>
    </location>
</feature>
<comment type="caution">
    <text evidence="2">The sequence shown here is derived from an EMBL/GenBank/DDBJ whole genome shotgun (WGS) entry which is preliminary data.</text>
</comment>
<proteinExistence type="predicted"/>
<keyword evidence="3" id="KW-1185">Reference proteome</keyword>
<dbReference type="EMBL" id="BTSY01000073">
    <property type="protein sequence ID" value="GMT37222.1"/>
    <property type="molecule type" value="Genomic_DNA"/>
</dbReference>
<name>A0AAV5WYD7_9BILA</name>
<organism evidence="2 3">
    <name type="scientific">Pristionchus fissidentatus</name>
    <dbReference type="NCBI Taxonomy" id="1538716"/>
    <lineage>
        <taxon>Eukaryota</taxon>
        <taxon>Metazoa</taxon>
        <taxon>Ecdysozoa</taxon>
        <taxon>Nematoda</taxon>
        <taxon>Chromadorea</taxon>
        <taxon>Rhabditida</taxon>
        <taxon>Rhabditina</taxon>
        <taxon>Diplogasteromorpha</taxon>
        <taxon>Diplogasteroidea</taxon>
        <taxon>Neodiplogasteridae</taxon>
        <taxon>Pristionchus</taxon>
    </lineage>
</organism>
<evidence type="ECO:0000313" key="3">
    <source>
        <dbReference type="Proteomes" id="UP001432322"/>
    </source>
</evidence>
<sequence>MESLFNFLSPEHGRLIIQGFRMGIAAHVVYLVAEMISRVKFCQVGTKGRAMNGGPSESISTIDFYAQAMDHLRVGPSEGLPPLYEAAGDSIALADLLASFFLVVPESCVSQQEMDRIQVDAFNFWSGAWKMDGAKGLTRENGLVVKHRELHELYTLFVREEGRYAVTRYAKQIKSALLSMGLLYREGQGPSSVFDYRLNRYLVNEENFCLNEEGRALLSALLTMHSSRVGRFSPRPGHQMDEEQLPAYCIHRVSSSDENDAIEYVYPEAVYTQPSDDICRASAHLRSIHGRIRKRQRIHGSGRSYHPATDGILLEP</sequence>
<dbReference type="Proteomes" id="UP001432322">
    <property type="component" value="Unassembled WGS sequence"/>
</dbReference>
<feature type="region of interest" description="Disordered" evidence="1">
    <location>
        <begin position="296"/>
        <end position="316"/>
    </location>
</feature>
<reference evidence="2" key="1">
    <citation type="submission" date="2023-10" db="EMBL/GenBank/DDBJ databases">
        <title>Genome assembly of Pristionchus species.</title>
        <authorList>
            <person name="Yoshida K."/>
            <person name="Sommer R.J."/>
        </authorList>
    </citation>
    <scope>NUCLEOTIDE SEQUENCE</scope>
    <source>
        <strain evidence="2">RS5133</strain>
    </source>
</reference>
<gene>
    <name evidence="2" type="ORF">PFISCL1PPCAC_28519</name>
</gene>
<evidence type="ECO:0000313" key="2">
    <source>
        <dbReference type="EMBL" id="GMT37222.1"/>
    </source>
</evidence>